<feature type="region of interest" description="Disordered" evidence="1">
    <location>
        <begin position="127"/>
        <end position="176"/>
    </location>
</feature>
<reference evidence="2" key="1">
    <citation type="submission" date="2022-07" db="EMBL/GenBank/DDBJ databases">
        <title>Draft genome sequence of Zalerion maritima ATCC 34329, a (micro)plastics degrading marine fungus.</title>
        <authorList>
            <person name="Paco A."/>
            <person name="Goncalves M.F.M."/>
            <person name="Rocha-Santos T.A.P."/>
            <person name="Alves A."/>
        </authorList>
    </citation>
    <scope>NUCLEOTIDE SEQUENCE</scope>
    <source>
        <strain evidence="2">ATCC 34329</strain>
    </source>
</reference>
<feature type="compositionally biased region" description="Polar residues" evidence="1">
    <location>
        <begin position="330"/>
        <end position="346"/>
    </location>
</feature>
<organism evidence="2 3">
    <name type="scientific">Zalerion maritima</name>
    <dbReference type="NCBI Taxonomy" id="339359"/>
    <lineage>
        <taxon>Eukaryota</taxon>
        <taxon>Fungi</taxon>
        <taxon>Dikarya</taxon>
        <taxon>Ascomycota</taxon>
        <taxon>Pezizomycotina</taxon>
        <taxon>Sordariomycetes</taxon>
        <taxon>Lulworthiomycetidae</taxon>
        <taxon>Lulworthiales</taxon>
        <taxon>Lulworthiaceae</taxon>
        <taxon>Zalerion</taxon>
    </lineage>
</organism>
<name>A0AAD5RZF4_9PEZI</name>
<feature type="region of interest" description="Disordered" evidence="1">
    <location>
        <begin position="1"/>
        <end position="67"/>
    </location>
</feature>
<keyword evidence="3" id="KW-1185">Reference proteome</keyword>
<proteinExistence type="predicted"/>
<evidence type="ECO:0000313" key="2">
    <source>
        <dbReference type="EMBL" id="KAJ2902538.1"/>
    </source>
</evidence>
<feature type="compositionally biased region" description="Basic and acidic residues" evidence="1">
    <location>
        <begin position="163"/>
        <end position="172"/>
    </location>
</feature>
<feature type="region of interest" description="Disordered" evidence="1">
    <location>
        <begin position="327"/>
        <end position="346"/>
    </location>
</feature>
<dbReference type="EMBL" id="JAKWBI020000110">
    <property type="protein sequence ID" value="KAJ2902538.1"/>
    <property type="molecule type" value="Genomic_DNA"/>
</dbReference>
<dbReference type="AlphaFoldDB" id="A0AAD5RZF4"/>
<protein>
    <submittedName>
        <fullName evidence="2">Uncharacterized protein</fullName>
    </submittedName>
</protein>
<comment type="caution">
    <text evidence="2">The sequence shown here is derived from an EMBL/GenBank/DDBJ whole genome shotgun (WGS) entry which is preliminary data.</text>
</comment>
<sequence length="527" mass="58242">MMELKQVGKAFRRRLGHGDGSRNPNPNSGQSNSTNKTSKKITNPRNRFSRKDGGRPRISAPFPYPFQNQASMAQATTTLPVRQPEGDWDVSHIDVGLDDQPVDSLEMFGYFLVMCFRGSRPVDGLFDDKDGGGGAGIGGDGGGDGDGGESRAEEGEGGGSVDGGKRREREPTQRTQTIRLRCSTKTASWHWVFEPDHHRSVEHIQTLRCLRPFSVKRFVENQTQVLRPAFEKWRKEEEKGRGIEWVFFVLRELQEKFFVHFSEVAKLENRLLWFSQGKVQKIWTELPSDKEEEVSKVDSGHCSTGICIPALETMTALGKVKAVFKRSEKTNTSGQPQTYTSGNSLGTPIVDHSASPGERCAFHISIQEIRKFTPPPPCTSGGSSDAVTTAAGDTNQSGGRFQVVFLDQRSRIVHRLRFTASGGLVVVPSAEEPNQVDIKDLGRISISHPGGLPVPSFLGWSNAWSQGSINQGIVKYQLEHTKDDSSGTADALVIAFMGLLVVNEFVDKEPWSDLKESMGIPKVQIWR</sequence>
<evidence type="ECO:0000256" key="1">
    <source>
        <dbReference type="SAM" id="MobiDB-lite"/>
    </source>
</evidence>
<gene>
    <name evidence="2" type="ORF">MKZ38_000503</name>
</gene>
<feature type="compositionally biased region" description="Polar residues" evidence="1">
    <location>
        <begin position="22"/>
        <end position="46"/>
    </location>
</feature>
<accession>A0AAD5RZF4</accession>
<feature type="compositionally biased region" description="Gly residues" evidence="1">
    <location>
        <begin position="132"/>
        <end position="145"/>
    </location>
</feature>
<dbReference type="Proteomes" id="UP001201980">
    <property type="component" value="Unassembled WGS sequence"/>
</dbReference>
<evidence type="ECO:0000313" key="3">
    <source>
        <dbReference type="Proteomes" id="UP001201980"/>
    </source>
</evidence>